<reference evidence="4" key="1">
    <citation type="submission" date="2022-03" db="EMBL/GenBank/DDBJ databases">
        <title>Complete Genome Sequence of Staphylococcus edaphicus strain CCM 8731.</title>
        <authorList>
            <person name="Rimmer C.O."/>
            <person name="Thomas J.C."/>
        </authorList>
    </citation>
    <scope>NUCLEOTIDE SEQUENCE</scope>
    <source>
        <strain evidence="4">CCM 8731</strain>
    </source>
</reference>
<dbReference type="PANTHER" id="PTHR43072:SF23">
    <property type="entry name" value="UPF0039 PROTEIN C11D3.02C"/>
    <property type="match status" value="1"/>
</dbReference>
<keyword evidence="5" id="KW-1185">Reference proteome</keyword>
<evidence type="ECO:0000256" key="2">
    <source>
        <dbReference type="ARBA" id="ARBA00023315"/>
    </source>
</evidence>
<dbReference type="EMBL" id="CP093217">
    <property type="protein sequence ID" value="UQW81892.1"/>
    <property type="molecule type" value="Genomic_DNA"/>
</dbReference>
<dbReference type="Proteomes" id="UP001056588">
    <property type="component" value="Chromosome"/>
</dbReference>
<dbReference type="Gene3D" id="3.40.630.30">
    <property type="match status" value="1"/>
</dbReference>
<evidence type="ECO:0000256" key="1">
    <source>
        <dbReference type="ARBA" id="ARBA00022679"/>
    </source>
</evidence>
<name>A0ABY4QBZ7_9STAP</name>
<dbReference type="Pfam" id="PF00583">
    <property type="entry name" value="Acetyltransf_1"/>
    <property type="match status" value="1"/>
</dbReference>
<accession>A0ABY4QBZ7</accession>
<dbReference type="RefSeq" id="WP_249740156.1">
    <property type="nucleotide sequence ID" value="NZ_CP093217.1"/>
</dbReference>
<keyword evidence="1" id="KW-0808">Transferase</keyword>
<evidence type="ECO:0000259" key="3">
    <source>
        <dbReference type="PROSITE" id="PS51186"/>
    </source>
</evidence>
<evidence type="ECO:0000313" key="4">
    <source>
        <dbReference type="EMBL" id="UQW81892.1"/>
    </source>
</evidence>
<dbReference type="SUPFAM" id="SSF55729">
    <property type="entry name" value="Acyl-CoA N-acyltransferases (Nat)"/>
    <property type="match status" value="1"/>
</dbReference>
<proteinExistence type="predicted"/>
<protein>
    <submittedName>
        <fullName evidence="4">GNAT family N-acetyltransferase</fullName>
    </submittedName>
</protein>
<feature type="domain" description="N-acetyltransferase" evidence="3">
    <location>
        <begin position="1"/>
        <end position="161"/>
    </location>
</feature>
<dbReference type="InterPro" id="IPR016181">
    <property type="entry name" value="Acyl_CoA_acyltransferase"/>
</dbReference>
<dbReference type="PANTHER" id="PTHR43072">
    <property type="entry name" value="N-ACETYLTRANSFERASE"/>
    <property type="match status" value="1"/>
</dbReference>
<dbReference type="PROSITE" id="PS51186">
    <property type="entry name" value="GNAT"/>
    <property type="match status" value="1"/>
</dbReference>
<keyword evidence="2" id="KW-0012">Acyltransferase</keyword>
<evidence type="ECO:0000313" key="5">
    <source>
        <dbReference type="Proteomes" id="UP001056588"/>
    </source>
</evidence>
<dbReference type="CDD" id="cd04301">
    <property type="entry name" value="NAT_SF"/>
    <property type="match status" value="1"/>
</dbReference>
<dbReference type="InterPro" id="IPR000182">
    <property type="entry name" value="GNAT_dom"/>
</dbReference>
<organism evidence="4 5">
    <name type="scientific">Staphylococcus edaphicus</name>
    <dbReference type="NCBI Taxonomy" id="1955013"/>
    <lineage>
        <taxon>Bacteria</taxon>
        <taxon>Bacillati</taxon>
        <taxon>Bacillota</taxon>
        <taxon>Bacilli</taxon>
        <taxon>Bacillales</taxon>
        <taxon>Staphylococcaceae</taxon>
        <taxon>Staphylococcus</taxon>
    </lineage>
</organism>
<gene>
    <name evidence="4" type="ORF">MNY58_01895</name>
</gene>
<sequence>MRIERICPNEAEALYNCMKKIDQETQYMLYLPDERSFDKAKLIEDIKRHFYIGVKTENDEILGYLSVHISTLAKVKHFGYIMTGLINDLHQQGLATQMFNETIKWAERKGLRRLELTVITSNKPAVNFYEKLGFKIEGIKHESVYMDNHYFDELYMAMMLNHDFIYHSENI</sequence>